<protein>
    <submittedName>
        <fullName evidence="1">Citrate synthase, mitochondrial</fullName>
    </submittedName>
</protein>
<dbReference type="InterPro" id="IPR036969">
    <property type="entry name" value="Citrate_synthase_sf"/>
</dbReference>
<dbReference type="SUPFAM" id="SSF48256">
    <property type="entry name" value="Citrate synthase"/>
    <property type="match status" value="1"/>
</dbReference>
<dbReference type="GO" id="GO:0005975">
    <property type="term" value="P:carbohydrate metabolic process"/>
    <property type="evidence" value="ECO:0007669"/>
    <property type="project" value="TreeGrafter"/>
</dbReference>
<gene>
    <name evidence="1" type="ORF">Tci_507339</name>
</gene>
<dbReference type="GO" id="GO:0046912">
    <property type="term" value="F:acyltransferase activity, acyl groups converted into alkyl on transfer"/>
    <property type="evidence" value="ECO:0007669"/>
    <property type="project" value="InterPro"/>
</dbReference>
<dbReference type="InterPro" id="IPR002020">
    <property type="entry name" value="Citrate_synthase"/>
</dbReference>
<sequence length="192" mass="21462">PCESEFIDSQHVWAEYDLKRQESVTEQAFNAERLGGHGNTHWTSGIWQNGHFENQILDGIFLDRLKKIKSEYGKDQLGNITVDMGIHFRGLSIPKCQQVLPAAKPGGEPLPKGLLWLLLTVKVPTKEQVDALSVELRIRAIILDHVYKAIDALPITALLASLFSEAGVIHMNWTSLEHCIECRGLICQIGIV</sequence>
<comment type="caution">
    <text evidence="1">The sequence shown here is derived from an EMBL/GenBank/DDBJ whole genome shotgun (WGS) entry which is preliminary data.</text>
</comment>
<dbReference type="GO" id="GO:0006099">
    <property type="term" value="P:tricarboxylic acid cycle"/>
    <property type="evidence" value="ECO:0007669"/>
    <property type="project" value="TreeGrafter"/>
</dbReference>
<organism evidence="1">
    <name type="scientific">Tanacetum cinerariifolium</name>
    <name type="common">Dalmatian daisy</name>
    <name type="synonym">Chrysanthemum cinerariifolium</name>
    <dbReference type="NCBI Taxonomy" id="118510"/>
    <lineage>
        <taxon>Eukaryota</taxon>
        <taxon>Viridiplantae</taxon>
        <taxon>Streptophyta</taxon>
        <taxon>Embryophyta</taxon>
        <taxon>Tracheophyta</taxon>
        <taxon>Spermatophyta</taxon>
        <taxon>Magnoliopsida</taxon>
        <taxon>eudicotyledons</taxon>
        <taxon>Gunneridae</taxon>
        <taxon>Pentapetalae</taxon>
        <taxon>asterids</taxon>
        <taxon>campanulids</taxon>
        <taxon>Asterales</taxon>
        <taxon>Asteraceae</taxon>
        <taxon>Asteroideae</taxon>
        <taxon>Anthemideae</taxon>
        <taxon>Anthemidinae</taxon>
        <taxon>Tanacetum</taxon>
    </lineage>
</organism>
<feature type="non-terminal residue" evidence="1">
    <location>
        <position position="1"/>
    </location>
</feature>
<evidence type="ECO:0000313" key="1">
    <source>
        <dbReference type="EMBL" id="GEZ35366.1"/>
    </source>
</evidence>
<dbReference type="Gene3D" id="1.10.580.10">
    <property type="entry name" value="Citrate Synthase, domain 1"/>
    <property type="match status" value="1"/>
</dbReference>
<accession>A0A699IAY6</accession>
<dbReference type="EMBL" id="BKCJ010268837">
    <property type="protein sequence ID" value="GEZ35366.1"/>
    <property type="molecule type" value="Genomic_DNA"/>
</dbReference>
<dbReference type="PANTHER" id="PTHR11739:SF8">
    <property type="entry name" value="CITRATE SYNTHASE, MITOCHONDRIAL"/>
    <property type="match status" value="1"/>
</dbReference>
<reference evidence="1" key="1">
    <citation type="journal article" date="2019" name="Sci. Rep.">
        <title>Draft genome of Tanacetum cinerariifolium, the natural source of mosquito coil.</title>
        <authorList>
            <person name="Yamashiro T."/>
            <person name="Shiraishi A."/>
            <person name="Satake H."/>
            <person name="Nakayama K."/>
        </authorList>
    </citation>
    <scope>NUCLEOTIDE SEQUENCE</scope>
</reference>
<name>A0A699IAY6_TANCI</name>
<proteinExistence type="predicted"/>
<dbReference type="InterPro" id="IPR016142">
    <property type="entry name" value="Citrate_synth-like_lrg_a-sub"/>
</dbReference>
<dbReference type="PANTHER" id="PTHR11739">
    <property type="entry name" value="CITRATE SYNTHASE"/>
    <property type="match status" value="1"/>
</dbReference>
<dbReference type="AlphaFoldDB" id="A0A699IAY6"/>
<dbReference type="GO" id="GO:0005759">
    <property type="term" value="C:mitochondrial matrix"/>
    <property type="evidence" value="ECO:0007669"/>
    <property type="project" value="TreeGrafter"/>
</dbReference>